<organism evidence="2 3">
    <name type="scientific">Fusarium solani</name>
    <name type="common">Filamentous fungus</name>
    <dbReference type="NCBI Taxonomy" id="169388"/>
    <lineage>
        <taxon>Eukaryota</taxon>
        <taxon>Fungi</taxon>
        <taxon>Dikarya</taxon>
        <taxon>Ascomycota</taxon>
        <taxon>Pezizomycotina</taxon>
        <taxon>Sordariomycetes</taxon>
        <taxon>Hypocreomycetidae</taxon>
        <taxon>Hypocreales</taxon>
        <taxon>Nectriaceae</taxon>
        <taxon>Fusarium</taxon>
        <taxon>Fusarium solani species complex</taxon>
    </lineage>
</organism>
<feature type="region of interest" description="Disordered" evidence="1">
    <location>
        <begin position="1"/>
        <end position="111"/>
    </location>
</feature>
<comment type="caution">
    <text evidence="2">The sequence shown here is derived from an EMBL/GenBank/DDBJ whole genome shotgun (WGS) entry which is preliminary data.</text>
</comment>
<accession>A0A9P9GAT7</accession>
<dbReference type="AlphaFoldDB" id="A0A9P9GAT7"/>
<dbReference type="EMBL" id="JAGTJS010000026">
    <property type="protein sequence ID" value="KAH7234322.1"/>
    <property type="molecule type" value="Genomic_DNA"/>
</dbReference>
<keyword evidence="3" id="KW-1185">Reference proteome</keyword>
<sequence length="133" mass="14439">MDHYLSRIPARIKRRLNKHGTTATDEGNAPDSVDGHRAPTNQVQGALTGQLTSESSNQPTPELTEEVLEQSESGSQGQNASNPLAVASTDANVQSSNPAPESSDASSRRSLWQQAYDKLCTEEDFGSKRLHYE</sequence>
<proteinExistence type="predicted"/>
<evidence type="ECO:0000313" key="3">
    <source>
        <dbReference type="Proteomes" id="UP000736672"/>
    </source>
</evidence>
<feature type="compositionally biased region" description="Polar residues" evidence="1">
    <location>
        <begin position="70"/>
        <end position="82"/>
    </location>
</feature>
<reference evidence="2" key="1">
    <citation type="journal article" date="2021" name="Nat. Commun.">
        <title>Genetic determinants of endophytism in the Arabidopsis root mycobiome.</title>
        <authorList>
            <person name="Mesny F."/>
            <person name="Miyauchi S."/>
            <person name="Thiergart T."/>
            <person name="Pickel B."/>
            <person name="Atanasova L."/>
            <person name="Karlsson M."/>
            <person name="Huettel B."/>
            <person name="Barry K.W."/>
            <person name="Haridas S."/>
            <person name="Chen C."/>
            <person name="Bauer D."/>
            <person name="Andreopoulos W."/>
            <person name="Pangilinan J."/>
            <person name="LaButti K."/>
            <person name="Riley R."/>
            <person name="Lipzen A."/>
            <person name="Clum A."/>
            <person name="Drula E."/>
            <person name="Henrissat B."/>
            <person name="Kohler A."/>
            <person name="Grigoriev I.V."/>
            <person name="Martin F.M."/>
            <person name="Hacquard S."/>
        </authorList>
    </citation>
    <scope>NUCLEOTIDE SEQUENCE</scope>
    <source>
        <strain evidence="2">FSSC 5 MPI-SDFR-AT-0091</strain>
    </source>
</reference>
<evidence type="ECO:0000256" key="1">
    <source>
        <dbReference type="SAM" id="MobiDB-lite"/>
    </source>
</evidence>
<protein>
    <submittedName>
        <fullName evidence="2">Uncharacterized protein</fullName>
    </submittedName>
</protein>
<evidence type="ECO:0000313" key="2">
    <source>
        <dbReference type="EMBL" id="KAH7234322.1"/>
    </source>
</evidence>
<feature type="compositionally biased region" description="Polar residues" evidence="1">
    <location>
        <begin position="39"/>
        <end position="61"/>
    </location>
</feature>
<name>A0A9P9GAT7_FUSSL</name>
<dbReference type="Proteomes" id="UP000736672">
    <property type="component" value="Unassembled WGS sequence"/>
</dbReference>
<feature type="compositionally biased region" description="Polar residues" evidence="1">
    <location>
        <begin position="89"/>
        <end position="111"/>
    </location>
</feature>
<gene>
    <name evidence="2" type="ORF">B0J15DRAFT_154438</name>
</gene>